<evidence type="ECO:0000313" key="2">
    <source>
        <dbReference type="EMBL" id="KAJ1140975.1"/>
    </source>
</evidence>
<organism evidence="2 3">
    <name type="scientific">Pleurodeles waltl</name>
    <name type="common">Iberian ribbed newt</name>
    <dbReference type="NCBI Taxonomy" id="8319"/>
    <lineage>
        <taxon>Eukaryota</taxon>
        <taxon>Metazoa</taxon>
        <taxon>Chordata</taxon>
        <taxon>Craniata</taxon>
        <taxon>Vertebrata</taxon>
        <taxon>Euteleostomi</taxon>
        <taxon>Amphibia</taxon>
        <taxon>Batrachia</taxon>
        <taxon>Caudata</taxon>
        <taxon>Salamandroidea</taxon>
        <taxon>Salamandridae</taxon>
        <taxon>Pleurodelinae</taxon>
        <taxon>Pleurodeles</taxon>
    </lineage>
</organism>
<reference evidence="2" key="1">
    <citation type="journal article" date="2022" name="bioRxiv">
        <title>Sequencing and chromosome-scale assembly of the giantPleurodeles waltlgenome.</title>
        <authorList>
            <person name="Brown T."/>
            <person name="Elewa A."/>
            <person name="Iarovenko S."/>
            <person name="Subramanian E."/>
            <person name="Araus A.J."/>
            <person name="Petzold A."/>
            <person name="Susuki M."/>
            <person name="Suzuki K.-i.T."/>
            <person name="Hayashi T."/>
            <person name="Toyoda A."/>
            <person name="Oliveira C."/>
            <person name="Osipova E."/>
            <person name="Leigh N.D."/>
            <person name="Simon A."/>
            <person name="Yun M.H."/>
        </authorList>
    </citation>
    <scope>NUCLEOTIDE SEQUENCE</scope>
    <source>
        <strain evidence="2">20211129_DDA</strain>
        <tissue evidence="2">Liver</tissue>
    </source>
</reference>
<accession>A0AAV7QRH4</accession>
<feature type="compositionally biased region" description="Basic and acidic residues" evidence="1">
    <location>
        <begin position="120"/>
        <end position="129"/>
    </location>
</feature>
<feature type="region of interest" description="Disordered" evidence="1">
    <location>
        <begin position="54"/>
        <end position="80"/>
    </location>
</feature>
<evidence type="ECO:0000313" key="3">
    <source>
        <dbReference type="Proteomes" id="UP001066276"/>
    </source>
</evidence>
<gene>
    <name evidence="2" type="ORF">NDU88_007312</name>
</gene>
<feature type="region of interest" description="Disordered" evidence="1">
    <location>
        <begin position="102"/>
        <end position="155"/>
    </location>
</feature>
<dbReference type="EMBL" id="JANPWB010000010">
    <property type="protein sequence ID" value="KAJ1140975.1"/>
    <property type="molecule type" value="Genomic_DNA"/>
</dbReference>
<name>A0AAV7QRH4_PLEWA</name>
<evidence type="ECO:0000256" key="1">
    <source>
        <dbReference type="SAM" id="MobiDB-lite"/>
    </source>
</evidence>
<protein>
    <submittedName>
        <fullName evidence="2">Uncharacterized protein</fullName>
    </submittedName>
</protein>
<dbReference type="Proteomes" id="UP001066276">
    <property type="component" value="Chromosome 6"/>
</dbReference>
<proteinExistence type="predicted"/>
<feature type="compositionally biased region" description="Low complexity" evidence="1">
    <location>
        <begin position="108"/>
        <end position="118"/>
    </location>
</feature>
<sequence>MAQQDDYYGDYSEGHQMEERLVEALDFHAQDSANRALVKALRLFAQPIFNFGRRRFGAGSGNPTPNEVEINEPGRSDSDHFENTINAVLQDHEYGAFFDQGSVHMPQSTCNSSNSSTSDSEDRSSADKPKSKRKCKKRHLDDSDPSSPSVKNLLFDPDNIIHPKSTEWTSCPEVAAYVQSRLRKSFEKDIRSNLRSECPPETPELDPYMITFL</sequence>
<keyword evidence="3" id="KW-1185">Reference proteome</keyword>
<comment type="caution">
    <text evidence="2">The sequence shown here is derived from an EMBL/GenBank/DDBJ whole genome shotgun (WGS) entry which is preliminary data.</text>
</comment>
<dbReference type="AlphaFoldDB" id="A0AAV7QRH4"/>